<dbReference type="EMBL" id="JAACJM010000003">
    <property type="protein sequence ID" value="KAF5373674.1"/>
    <property type="molecule type" value="Genomic_DNA"/>
</dbReference>
<comment type="caution">
    <text evidence="2">The sequence shown here is derived from an EMBL/GenBank/DDBJ whole genome shotgun (WGS) entry which is preliminary data.</text>
</comment>
<gene>
    <name evidence="2" type="ORF">D9758_000866</name>
</gene>
<keyword evidence="3" id="KW-1185">Reference proteome</keyword>
<organism evidence="2 3">
    <name type="scientific">Tetrapyrgos nigripes</name>
    <dbReference type="NCBI Taxonomy" id="182062"/>
    <lineage>
        <taxon>Eukaryota</taxon>
        <taxon>Fungi</taxon>
        <taxon>Dikarya</taxon>
        <taxon>Basidiomycota</taxon>
        <taxon>Agaricomycotina</taxon>
        <taxon>Agaricomycetes</taxon>
        <taxon>Agaricomycetidae</taxon>
        <taxon>Agaricales</taxon>
        <taxon>Marasmiineae</taxon>
        <taxon>Marasmiaceae</taxon>
        <taxon>Tetrapyrgos</taxon>
    </lineage>
</organism>
<feature type="compositionally biased region" description="Polar residues" evidence="1">
    <location>
        <begin position="105"/>
        <end position="115"/>
    </location>
</feature>
<sequence length="403" mass="43884">MTDDHDQVFFSLPQIAQRRIDKAFDTFLKRDDSDRPKKKRKVAHTPDLDLGGGFVVEETPGDSGGGFLVEDNPPITGGGFLVDEEEAAGASGADFIPEDDMDVASSKSDSTPEQIPFSSIPSALQLLDLPPDDEQVLNVFRNAASGWDDNHAKFSLPRGSGSTVDAGGSENVEMISREDWRAVCAILIEQQGGLVEGPSEALSLPGSSPPLTPSTRPTTRQSSRRTSRGASLSGGAQILVEDSDDDRDQYQEEEEVPDDAEDEEYVDLDASASHRRRRQPAGGSASAKTRRARGRAADSDISEYDDNESDSDSGAAHKKSKSLTARQKEACLTSFALFFPDVDPNDLPKKKIMLRDIQRVAGLLKEKIKAEEMVEMLEAFSTQPDKSMSLEDFERMMVAAKLI</sequence>
<evidence type="ECO:0000313" key="3">
    <source>
        <dbReference type="Proteomes" id="UP000559256"/>
    </source>
</evidence>
<feature type="region of interest" description="Disordered" evidence="1">
    <location>
        <begin position="197"/>
        <end position="325"/>
    </location>
</feature>
<dbReference type="AlphaFoldDB" id="A0A8H5LY54"/>
<feature type="compositionally biased region" description="Acidic residues" evidence="1">
    <location>
        <begin position="241"/>
        <end position="267"/>
    </location>
</feature>
<feature type="compositionally biased region" description="Acidic residues" evidence="1">
    <location>
        <begin position="300"/>
        <end position="311"/>
    </location>
</feature>
<dbReference type="Proteomes" id="UP000559256">
    <property type="component" value="Unassembled WGS sequence"/>
</dbReference>
<evidence type="ECO:0000256" key="1">
    <source>
        <dbReference type="SAM" id="MobiDB-lite"/>
    </source>
</evidence>
<reference evidence="2 3" key="1">
    <citation type="journal article" date="2020" name="ISME J.">
        <title>Uncovering the hidden diversity of litter-decomposition mechanisms in mushroom-forming fungi.</title>
        <authorList>
            <person name="Floudas D."/>
            <person name="Bentzer J."/>
            <person name="Ahren D."/>
            <person name="Johansson T."/>
            <person name="Persson P."/>
            <person name="Tunlid A."/>
        </authorList>
    </citation>
    <scope>NUCLEOTIDE SEQUENCE [LARGE SCALE GENOMIC DNA]</scope>
    <source>
        <strain evidence="2 3">CBS 291.85</strain>
    </source>
</reference>
<dbReference type="Gene3D" id="1.10.238.10">
    <property type="entry name" value="EF-hand"/>
    <property type="match status" value="1"/>
</dbReference>
<evidence type="ECO:0000313" key="2">
    <source>
        <dbReference type="EMBL" id="KAF5373674.1"/>
    </source>
</evidence>
<proteinExistence type="predicted"/>
<feature type="region of interest" description="Disordered" evidence="1">
    <location>
        <begin position="28"/>
        <end position="115"/>
    </location>
</feature>
<accession>A0A8H5LY54</accession>
<protein>
    <submittedName>
        <fullName evidence="2">Uncharacterized protein</fullName>
    </submittedName>
</protein>
<dbReference type="OrthoDB" id="2530165at2759"/>
<name>A0A8H5LY54_9AGAR</name>